<dbReference type="PANTHER" id="PTHR33266">
    <property type="entry name" value="CHROMOSOME 15, WHOLE GENOME SHOTGUN SEQUENCE"/>
    <property type="match status" value="1"/>
</dbReference>
<sequence length="1047" mass="118405">MVEFFQQFSGIYPVEKLVKKWNCCANGPNQKKWPGGVSRERRTKETKLRHRHYRFRSCQEEQSKGVDARSCDFLIQSCRTSPQVELLHSAPTTLLCRARAATHNFATGGHRDGRRRACHPLLRITGALDESCLTQLPYPPATNRLLHSLINSPSIAQVQLPSCCSSESYTIDIRSYLNAMPPARRSQRILQRSNADSLVERSKRINIHDVLHEDFLTFAQSVPPHLADKYLTILEEIFKHCEPKRTKSMGDIGVSRLIVFWASGKVVLTWEQVISVLKIQKNQSLQKKFVQLAFLRRYPDYYENDKIDHQARVAIIDDTLDHGLARLQSATEPNILPLDVIRKGFLSDYIGRDEIVTPILSTLNEHATSWTPEEYHAPCTSIIGPTMAGKTRLLMELADEICVVYICLRPPTSIGEPKRSQLATEMLKPPPCTDLETYYVDLITAILSVTIKFFQSASKTKDRKELLRAWYQHHNSPKTKFYSNVQSELRRLTSKNDTLRQLDLAAERLGKTHVLESSPLKVLLAIDEANSLFDERGTQTDSHGKQSQELPLSHFFRRALRHVPSMSGIFAILVDSDSRVANFNPSARIEVLPTNRPIGVRAQPSKMYPDIYELRTIDRMAPANPPRRWAQLFSPERLCKYGVPFFSLQLTLAVEDGRALDPTKAVHVVAGVALNKLLCAPMAGPRELTESRALALLGPTIGVPLHGQARLNAQLMASHAAHCGYIDAERHCHYSFYPSQPIYALAANHYLLENEEVLIMCINFLTGVLSEDHMSAGDVGEIASRIILLCAMNKTAADIKTAKQSSANPRSVGRISIPDPVPVIKFLETLTGLSAHELPLGSIDADHKHKLLEQGMMFWNHFMHCLERPTTESLLECLQRGLALHSQPSQEVFDQVLTIYLKEQSEDKLDEANVTFCGIRARNRKHDFELNTSQQIMNPETAKIDMKEKSNPYLSLYFTFQDTPLIEENPIRRDDYELPSHGPPDGRQASLVFYGLDSFHFLSPGLKNALKELINIRPDPVSRSRKRKAGEEYATDFLLRADARRLI</sequence>
<evidence type="ECO:0000313" key="2">
    <source>
        <dbReference type="Proteomes" id="UP000324748"/>
    </source>
</evidence>
<dbReference type="InterPro" id="IPR027417">
    <property type="entry name" value="P-loop_NTPase"/>
</dbReference>
<dbReference type="Proteomes" id="UP000324748">
    <property type="component" value="Unassembled WGS sequence"/>
</dbReference>
<dbReference type="PANTHER" id="PTHR33266:SF1">
    <property type="entry name" value="F-BOX DOMAIN-CONTAINING PROTEIN"/>
    <property type="match status" value="1"/>
</dbReference>
<dbReference type="EMBL" id="VSWC01000001">
    <property type="protein sequence ID" value="KAA1120053.1"/>
    <property type="molecule type" value="Genomic_DNA"/>
</dbReference>
<dbReference type="OrthoDB" id="2508964at2759"/>
<gene>
    <name evidence="1" type="ORF">PGT21_037079</name>
</gene>
<comment type="caution">
    <text evidence="1">The sequence shown here is derived from an EMBL/GenBank/DDBJ whole genome shotgun (WGS) entry which is preliminary data.</text>
</comment>
<keyword evidence="2" id="KW-1185">Reference proteome</keyword>
<organism evidence="1 2">
    <name type="scientific">Puccinia graminis f. sp. tritici</name>
    <dbReference type="NCBI Taxonomy" id="56615"/>
    <lineage>
        <taxon>Eukaryota</taxon>
        <taxon>Fungi</taxon>
        <taxon>Dikarya</taxon>
        <taxon>Basidiomycota</taxon>
        <taxon>Pucciniomycotina</taxon>
        <taxon>Pucciniomycetes</taxon>
        <taxon>Pucciniales</taxon>
        <taxon>Pucciniaceae</taxon>
        <taxon>Puccinia</taxon>
    </lineage>
</organism>
<dbReference type="SUPFAM" id="SSF52540">
    <property type="entry name" value="P-loop containing nucleoside triphosphate hydrolases"/>
    <property type="match status" value="1"/>
</dbReference>
<dbReference type="AlphaFoldDB" id="A0A5B0R437"/>
<protein>
    <submittedName>
        <fullName evidence="1">Uncharacterized protein</fullName>
    </submittedName>
</protein>
<accession>A0A5B0R437</accession>
<evidence type="ECO:0000313" key="1">
    <source>
        <dbReference type="EMBL" id="KAA1120053.1"/>
    </source>
</evidence>
<reference evidence="1 2" key="1">
    <citation type="submission" date="2019-05" db="EMBL/GenBank/DDBJ databases">
        <title>Emergence of the Ug99 lineage of the wheat stem rust pathogen through somatic hybridization.</title>
        <authorList>
            <person name="Li F."/>
            <person name="Upadhyaya N.M."/>
            <person name="Sperschneider J."/>
            <person name="Matny O."/>
            <person name="Nguyen-Phuc H."/>
            <person name="Mago R."/>
            <person name="Raley C."/>
            <person name="Miller M.E."/>
            <person name="Silverstein K.A.T."/>
            <person name="Henningsen E."/>
            <person name="Hirsch C.D."/>
            <person name="Visser B."/>
            <person name="Pretorius Z.A."/>
            <person name="Steffenson B.J."/>
            <person name="Schwessinger B."/>
            <person name="Dodds P.N."/>
            <person name="Figueroa M."/>
        </authorList>
    </citation>
    <scope>NUCLEOTIDE SEQUENCE [LARGE SCALE GENOMIC DNA]</scope>
    <source>
        <strain evidence="1">21-0</strain>
    </source>
</reference>
<name>A0A5B0R437_PUCGR</name>
<proteinExistence type="predicted"/>